<gene>
    <name evidence="1" type="ORF">COLO4_19004</name>
</gene>
<protein>
    <submittedName>
        <fullName evidence="1">Uncharacterized protein</fullName>
    </submittedName>
</protein>
<keyword evidence="2" id="KW-1185">Reference proteome</keyword>
<accession>A0A1R3J761</accession>
<proteinExistence type="predicted"/>
<reference evidence="2" key="1">
    <citation type="submission" date="2013-09" db="EMBL/GenBank/DDBJ databases">
        <title>Corchorus olitorius genome sequencing.</title>
        <authorList>
            <person name="Alam M."/>
            <person name="Haque M.S."/>
            <person name="Islam M.S."/>
            <person name="Emdad E.M."/>
            <person name="Islam M.M."/>
            <person name="Ahmed B."/>
            <person name="Halim A."/>
            <person name="Hossen Q.M.M."/>
            <person name="Hossain M.Z."/>
            <person name="Ahmed R."/>
            <person name="Khan M.M."/>
            <person name="Islam R."/>
            <person name="Rashid M.M."/>
            <person name="Khan S.A."/>
            <person name="Rahman M.S."/>
            <person name="Alam M."/>
            <person name="Yahiya A.S."/>
            <person name="Khan M.S."/>
            <person name="Azam M.S."/>
            <person name="Haque T."/>
            <person name="Lashkar M.Z.H."/>
            <person name="Akhand A.I."/>
            <person name="Morshed G."/>
            <person name="Roy S."/>
            <person name="Uddin K.S."/>
            <person name="Rabeya T."/>
            <person name="Hossain A.S."/>
            <person name="Chowdhury A."/>
            <person name="Snigdha A.R."/>
            <person name="Mortoza M.S."/>
            <person name="Matin S.A."/>
            <person name="Hoque S.M.E."/>
            <person name="Islam M.K."/>
            <person name="Roy D.K."/>
            <person name="Haider R."/>
            <person name="Moosa M.M."/>
            <person name="Elias S.M."/>
            <person name="Hasan A.M."/>
            <person name="Jahan S."/>
            <person name="Shafiuddin M."/>
            <person name="Mahmood N."/>
            <person name="Shommy N.S."/>
        </authorList>
    </citation>
    <scope>NUCLEOTIDE SEQUENCE [LARGE SCALE GENOMIC DNA]</scope>
    <source>
        <strain evidence="2">cv. O-4</strain>
    </source>
</reference>
<dbReference type="EMBL" id="AWUE01016539">
    <property type="protein sequence ID" value="OMO90640.1"/>
    <property type="molecule type" value="Genomic_DNA"/>
</dbReference>
<sequence>MLKRQKGEVERITGGETDQRREQVAYGGAFIIAALR</sequence>
<dbReference type="Proteomes" id="UP000187203">
    <property type="component" value="Unassembled WGS sequence"/>
</dbReference>
<organism evidence="1 2">
    <name type="scientific">Corchorus olitorius</name>
    <dbReference type="NCBI Taxonomy" id="93759"/>
    <lineage>
        <taxon>Eukaryota</taxon>
        <taxon>Viridiplantae</taxon>
        <taxon>Streptophyta</taxon>
        <taxon>Embryophyta</taxon>
        <taxon>Tracheophyta</taxon>
        <taxon>Spermatophyta</taxon>
        <taxon>Magnoliopsida</taxon>
        <taxon>eudicotyledons</taxon>
        <taxon>Gunneridae</taxon>
        <taxon>Pentapetalae</taxon>
        <taxon>rosids</taxon>
        <taxon>malvids</taxon>
        <taxon>Malvales</taxon>
        <taxon>Malvaceae</taxon>
        <taxon>Grewioideae</taxon>
        <taxon>Apeibeae</taxon>
        <taxon>Corchorus</taxon>
    </lineage>
</organism>
<name>A0A1R3J761_9ROSI</name>
<evidence type="ECO:0000313" key="1">
    <source>
        <dbReference type="EMBL" id="OMO90640.1"/>
    </source>
</evidence>
<dbReference type="OrthoDB" id="10290604at2759"/>
<comment type="caution">
    <text evidence="1">The sequence shown here is derived from an EMBL/GenBank/DDBJ whole genome shotgun (WGS) entry which is preliminary data.</text>
</comment>
<dbReference type="AlphaFoldDB" id="A0A1R3J761"/>
<evidence type="ECO:0000313" key="2">
    <source>
        <dbReference type="Proteomes" id="UP000187203"/>
    </source>
</evidence>